<sequence>MRRKTPGEAAWLAERYPSTPNAELLEAFRAEFGWAPSAASLASWAHDRGIRKDDAHIDWRGHPEYDEFLRAAIPGRTEREIADAFDAEFGIRPTRSRVKNAKARLGVRSGTAGGRFEKGHAPANKGRTWDEMGIPEESRERMRATQFKRGGLPWDTLPVGAERVTKDGYIEVHVAQHRREKANDQWVMKHRLVWKEANGRRLRPGEVVLFADGDKSNLDPENLVAVTQAENIGLYRIGRPYADRETLMGALEIVRLNAAISKAEMRPRRCCACGEEFRPRFKRQRRCDRCLGRG</sequence>
<dbReference type="InterPro" id="IPR003615">
    <property type="entry name" value="HNH_nuc"/>
</dbReference>
<feature type="domain" description="HNH nuclease" evidence="2">
    <location>
        <begin position="188"/>
        <end position="231"/>
    </location>
</feature>
<proteinExistence type="predicted"/>
<keyword evidence="4" id="KW-1185">Reference proteome</keyword>
<organism evidence="3 4">
    <name type="scientific">Enorma massiliensis</name>
    <dbReference type="NCBI Taxonomy" id="1472761"/>
    <lineage>
        <taxon>Bacteria</taxon>
        <taxon>Bacillati</taxon>
        <taxon>Actinomycetota</taxon>
        <taxon>Coriobacteriia</taxon>
        <taxon>Coriobacteriales</taxon>
        <taxon>Coriobacteriaceae</taxon>
        <taxon>Enorma</taxon>
    </lineage>
</organism>
<dbReference type="Pfam" id="PF13392">
    <property type="entry name" value="HNH_3"/>
    <property type="match status" value="1"/>
</dbReference>
<reference evidence="4" key="1">
    <citation type="submission" date="2017-04" db="EMBL/GenBank/DDBJ databases">
        <title>Function of individual gut microbiota members based on whole genome sequencing of pure cultures obtained from chicken caecum.</title>
        <authorList>
            <person name="Medvecky M."/>
            <person name="Cejkova D."/>
            <person name="Polansky O."/>
            <person name="Karasova D."/>
            <person name="Kubasova T."/>
            <person name="Cizek A."/>
            <person name="Rychlik I."/>
        </authorList>
    </citation>
    <scope>NUCLEOTIDE SEQUENCE [LARGE SCALE GENOMIC DNA]</scope>
    <source>
        <strain evidence="4">An70</strain>
    </source>
</reference>
<evidence type="ECO:0000313" key="4">
    <source>
        <dbReference type="Proteomes" id="UP000196560"/>
    </source>
</evidence>
<evidence type="ECO:0000259" key="2">
    <source>
        <dbReference type="Pfam" id="PF13392"/>
    </source>
</evidence>
<feature type="region of interest" description="Disordered" evidence="1">
    <location>
        <begin position="110"/>
        <end position="130"/>
    </location>
</feature>
<dbReference type="AlphaFoldDB" id="A0A1Y3UEF9"/>
<comment type="caution">
    <text evidence="3">The sequence shown here is derived from an EMBL/GenBank/DDBJ whole genome shotgun (WGS) entry which is preliminary data.</text>
</comment>
<dbReference type="Gene3D" id="3.90.75.20">
    <property type="match status" value="1"/>
</dbReference>
<evidence type="ECO:0000313" key="3">
    <source>
        <dbReference type="EMBL" id="OUN43760.1"/>
    </source>
</evidence>
<gene>
    <name evidence="3" type="ORF">B5G21_03480</name>
</gene>
<dbReference type="Proteomes" id="UP000196560">
    <property type="component" value="Unassembled WGS sequence"/>
</dbReference>
<dbReference type="SUPFAM" id="SSF54060">
    <property type="entry name" value="His-Me finger endonucleases"/>
    <property type="match status" value="1"/>
</dbReference>
<accession>A0A1Y3UEF9</accession>
<dbReference type="InterPro" id="IPR044925">
    <property type="entry name" value="His-Me_finger_sf"/>
</dbReference>
<name>A0A1Y3UEF9_9ACTN</name>
<dbReference type="EMBL" id="NFHO01000003">
    <property type="protein sequence ID" value="OUN43760.1"/>
    <property type="molecule type" value="Genomic_DNA"/>
</dbReference>
<protein>
    <recommendedName>
        <fullName evidence="2">HNH nuclease domain-containing protein</fullName>
    </recommendedName>
</protein>
<evidence type="ECO:0000256" key="1">
    <source>
        <dbReference type="SAM" id="MobiDB-lite"/>
    </source>
</evidence>
<dbReference type="RefSeq" id="WP_087186056.1">
    <property type="nucleotide sequence ID" value="NZ_NFHO01000003.1"/>
</dbReference>